<evidence type="ECO:0000259" key="3">
    <source>
        <dbReference type="Pfam" id="PF12325"/>
    </source>
</evidence>
<feature type="compositionally biased region" description="Polar residues" evidence="2">
    <location>
        <begin position="842"/>
        <end position="857"/>
    </location>
</feature>
<feature type="region of interest" description="Disordered" evidence="2">
    <location>
        <begin position="821"/>
        <end position="857"/>
    </location>
</feature>
<dbReference type="Proteomes" id="UP000032180">
    <property type="component" value="Chromosome 5"/>
</dbReference>
<feature type="coiled-coil region" evidence="1">
    <location>
        <begin position="422"/>
        <end position="569"/>
    </location>
</feature>
<feature type="compositionally biased region" description="Polar residues" evidence="2">
    <location>
        <begin position="130"/>
        <end position="139"/>
    </location>
</feature>
<dbReference type="EnsemblPlants" id="LPERR05G21220.1">
    <property type="protein sequence ID" value="LPERR05G21220.1"/>
    <property type="gene ID" value="LPERR05G21220"/>
</dbReference>
<evidence type="ECO:0000313" key="5">
    <source>
        <dbReference type="Proteomes" id="UP000032180"/>
    </source>
</evidence>
<keyword evidence="1" id="KW-0175">Coiled coil</keyword>
<feature type="compositionally biased region" description="Polar residues" evidence="2">
    <location>
        <begin position="83"/>
        <end position="103"/>
    </location>
</feature>
<feature type="compositionally biased region" description="Low complexity" evidence="2">
    <location>
        <begin position="182"/>
        <end position="204"/>
    </location>
</feature>
<dbReference type="PANTHER" id="PTHR47347:SF2">
    <property type="entry name" value="GOLGIN CANDIDATE 5"/>
    <property type="match status" value="1"/>
</dbReference>
<dbReference type="HOGENOM" id="CLU_012272_0_0_1"/>
<dbReference type="eggNOG" id="KOG4673">
    <property type="taxonomic scope" value="Eukaryota"/>
</dbReference>
<dbReference type="STRING" id="77586.A0A0D9WJN0"/>
<dbReference type="InterPro" id="IPR022091">
    <property type="entry name" value="TMF_TATA-bd"/>
</dbReference>
<feature type="coiled-coil region" evidence="1">
    <location>
        <begin position="618"/>
        <end position="670"/>
    </location>
</feature>
<evidence type="ECO:0000256" key="1">
    <source>
        <dbReference type="SAM" id="Coils"/>
    </source>
</evidence>
<proteinExistence type="predicted"/>
<sequence length="1007" mass="112318">MAWWSGKVSLGGLQDIAGAVNKISESVKNIEKNFDSALGLEEKRDDEEGSGSRTSNSDRIGFFNPVMAFMGHNGEDSSEASEKQQSPEITSTAEQNQSASTEPPASKADASEDSGSTQSPKQPSEKEETPISSTDSSVSKAEVSEQPAAPTIPTQLSATEEKPSGPTESPTYKGDASEVSETPQSSTQPSTAEENCGSTETGNTTEEENRDHQETKYPGRSDEPLESQLGKSDNGTKPSSPTELDQSGNTETTEYLHAGTEDKDDGNAIQSQPADSIMASSDDVNEAVKIVQGPVDQNEISNPQENSDTVDQASHLEVKERDENTNAVENEEEANQTEAQEAIVVERENNIVVQSEDLSSKSIIVNNESNSQNESMPTSADVPVVGLVEIASNSKDLRKEETNQGSVTTNSHLGSVGSVAELEKLRHEMKMMEAALQGAARQSQSKADEIARLMNENEQLKSTIDGLKSKSAEAEMDALKDEYHQRVSTLERKVYALTKERDTLKREQNKKSDAAALLKEKDEIISQIRELEEEKQRLNSKIQVEETKVESIKRDKAATEKLLQETIERNQTELAAQKEFYTNALNAAKEAEASAEARVNNEAKVELESRLREACEKENMLIKTIEELRHALTRQEQEAAFREERLKRDYDDLQRRYQASELRYNELVTQVPESTRPLLRQIEAMQETAARRAEAWAGVERTLNSRLQEAEAKAAAAEEKERSVNERLSQSLSRITVLETQITILRTEQTQLSRSLEKERQRASESRQEYLAIKEEAAIQEGRAKQLEEEIKELRARHKKELQEAAEHRELLEKDLEREKATRAELEKTSSREAPKIPLPDQTRNAPLRKQSSAGSINSLEESHFLQASLDLSDSSSLERRMSSESNMSYYLRSMTPSAFESALRQKDGELASYTSRLCEKLRTEAAALPGLRAELEALKQRHFQALELMGERDEELEELRNDIVDLKEMYREQVDLLVSQVWILSVEKPLSFASPNKSILLQAPNP</sequence>
<feature type="compositionally biased region" description="Polar residues" evidence="2">
    <location>
        <begin position="229"/>
        <end position="253"/>
    </location>
</feature>
<feature type="region of interest" description="Disordered" evidence="2">
    <location>
        <begin position="35"/>
        <end position="338"/>
    </location>
</feature>
<feature type="domain" description="TATA element modulatory factor 1 TATA binding" evidence="3">
    <location>
        <begin position="917"/>
        <end position="977"/>
    </location>
</feature>
<feature type="coiled-coil region" evidence="1">
    <location>
        <begin position="950"/>
        <end position="977"/>
    </location>
</feature>
<accession>A0A0D9WJN0</accession>
<reference evidence="4" key="3">
    <citation type="submission" date="2015-04" db="UniProtKB">
        <authorList>
            <consortium name="EnsemblPlants"/>
        </authorList>
    </citation>
    <scope>IDENTIFICATION</scope>
</reference>
<dbReference type="Gramene" id="LPERR05G21220.1">
    <property type="protein sequence ID" value="LPERR05G21220.1"/>
    <property type="gene ID" value="LPERR05G21220"/>
</dbReference>
<evidence type="ECO:0000256" key="2">
    <source>
        <dbReference type="SAM" id="MobiDB-lite"/>
    </source>
</evidence>
<dbReference type="AlphaFoldDB" id="A0A0D9WJN0"/>
<evidence type="ECO:0000313" key="4">
    <source>
        <dbReference type="EnsemblPlants" id="LPERR05G21220.1"/>
    </source>
</evidence>
<feature type="compositionally biased region" description="Polar residues" evidence="2">
    <location>
        <begin position="298"/>
        <end position="312"/>
    </location>
</feature>
<protein>
    <recommendedName>
        <fullName evidence="3">TATA element modulatory factor 1 TATA binding domain-containing protein</fullName>
    </recommendedName>
</protein>
<dbReference type="PANTHER" id="PTHR47347">
    <property type="entry name" value="GOLGIN CANDIDATE 5"/>
    <property type="match status" value="1"/>
</dbReference>
<reference evidence="4 5" key="1">
    <citation type="submission" date="2012-08" db="EMBL/GenBank/DDBJ databases">
        <title>Oryza genome evolution.</title>
        <authorList>
            <person name="Wing R.A."/>
        </authorList>
    </citation>
    <scope>NUCLEOTIDE SEQUENCE</scope>
</reference>
<feature type="compositionally biased region" description="Basic and acidic residues" evidence="2">
    <location>
        <begin position="207"/>
        <end position="223"/>
    </location>
</feature>
<reference evidence="5" key="2">
    <citation type="submission" date="2013-12" db="EMBL/GenBank/DDBJ databases">
        <authorList>
            <person name="Yu Y."/>
            <person name="Lee S."/>
            <person name="de Baynast K."/>
            <person name="Wissotski M."/>
            <person name="Liu L."/>
            <person name="Talag J."/>
            <person name="Goicoechea J."/>
            <person name="Angelova A."/>
            <person name="Jetty R."/>
            <person name="Kudrna D."/>
            <person name="Golser W."/>
            <person name="Rivera L."/>
            <person name="Zhang J."/>
            <person name="Wing R."/>
        </authorList>
    </citation>
    <scope>NUCLEOTIDE SEQUENCE</scope>
</reference>
<feature type="compositionally biased region" description="Basic and acidic residues" evidence="2">
    <location>
        <begin position="314"/>
        <end position="324"/>
    </location>
</feature>
<name>A0A0D9WJN0_9ORYZ</name>
<feature type="compositionally biased region" description="Polar residues" evidence="2">
    <location>
        <begin position="113"/>
        <end position="122"/>
    </location>
</feature>
<keyword evidence="5" id="KW-1185">Reference proteome</keyword>
<feature type="coiled-coil region" evidence="1">
    <location>
        <begin position="700"/>
        <end position="727"/>
    </location>
</feature>
<feature type="compositionally biased region" description="Basic and acidic residues" evidence="2">
    <location>
        <begin position="821"/>
        <end position="835"/>
    </location>
</feature>
<organism evidence="4 5">
    <name type="scientific">Leersia perrieri</name>
    <dbReference type="NCBI Taxonomy" id="77586"/>
    <lineage>
        <taxon>Eukaryota</taxon>
        <taxon>Viridiplantae</taxon>
        <taxon>Streptophyta</taxon>
        <taxon>Embryophyta</taxon>
        <taxon>Tracheophyta</taxon>
        <taxon>Spermatophyta</taxon>
        <taxon>Magnoliopsida</taxon>
        <taxon>Liliopsida</taxon>
        <taxon>Poales</taxon>
        <taxon>Poaceae</taxon>
        <taxon>BOP clade</taxon>
        <taxon>Oryzoideae</taxon>
        <taxon>Oryzeae</taxon>
        <taxon>Oryzinae</taxon>
        <taxon>Leersia</taxon>
    </lineage>
</organism>
<dbReference type="Pfam" id="PF12325">
    <property type="entry name" value="TMF_TATA_bd"/>
    <property type="match status" value="1"/>
</dbReference>